<dbReference type="OrthoDB" id="10252718at2759"/>
<reference evidence="9 10" key="1">
    <citation type="submission" date="2017-03" db="EMBL/GenBank/DDBJ databases">
        <title>Genomes of endolithic fungi from Antarctica.</title>
        <authorList>
            <person name="Coleine C."/>
            <person name="Masonjones S."/>
            <person name="Stajich J.E."/>
        </authorList>
    </citation>
    <scope>NUCLEOTIDE SEQUENCE [LARGE SCALE GENOMIC DNA]</scope>
    <source>
        <strain evidence="9 10">CCFEE 6315</strain>
    </source>
</reference>
<keyword evidence="5" id="KW-0687">Ribonucleoprotein</keyword>
<evidence type="ECO:0000256" key="2">
    <source>
        <dbReference type="ARBA" id="ARBA00022946"/>
    </source>
</evidence>
<accession>A0A4U0U8S4</accession>
<comment type="similarity">
    <text evidence="6">Belongs to the mitochondrion-specific ribosomal protein mL54 family.</text>
</comment>
<dbReference type="AlphaFoldDB" id="A0A4U0U8S4"/>
<organism evidence="9 10">
    <name type="scientific">Salinomyces thailandicus</name>
    <dbReference type="NCBI Taxonomy" id="706561"/>
    <lineage>
        <taxon>Eukaryota</taxon>
        <taxon>Fungi</taxon>
        <taxon>Dikarya</taxon>
        <taxon>Ascomycota</taxon>
        <taxon>Pezizomycotina</taxon>
        <taxon>Dothideomycetes</taxon>
        <taxon>Dothideomycetidae</taxon>
        <taxon>Mycosphaerellales</taxon>
        <taxon>Teratosphaeriaceae</taxon>
        <taxon>Salinomyces</taxon>
    </lineage>
</organism>
<evidence type="ECO:0000313" key="10">
    <source>
        <dbReference type="Proteomes" id="UP000308549"/>
    </source>
</evidence>
<keyword evidence="10" id="KW-1185">Reference proteome</keyword>
<dbReference type="PANTHER" id="PTHR28595:SF1">
    <property type="entry name" value="LARGE RIBOSOMAL SUBUNIT PROTEIN ML54"/>
    <property type="match status" value="1"/>
</dbReference>
<keyword evidence="4" id="KW-0496">Mitochondrion</keyword>
<evidence type="ECO:0000256" key="4">
    <source>
        <dbReference type="ARBA" id="ARBA00023128"/>
    </source>
</evidence>
<evidence type="ECO:0000313" key="9">
    <source>
        <dbReference type="EMBL" id="TKA31711.1"/>
    </source>
</evidence>
<protein>
    <recommendedName>
        <fullName evidence="7">Large ribosomal subunit protein mL54</fullName>
    </recommendedName>
</protein>
<dbReference type="Proteomes" id="UP000308549">
    <property type="component" value="Unassembled WGS sequence"/>
</dbReference>
<evidence type="ECO:0000256" key="1">
    <source>
        <dbReference type="ARBA" id="ARBA00004173"/>
    </source>
</evidence>
<sequence length="225" mass="24551">MICRRCSQRLAQNRNAAALPPHRAWYSTPVTAQTTTATNPRPNDKPAATTRPGVAQPFSAPLTPRPSQQGTQPAQRSQMKAAAKLPASSMPAGTPLRGLNFEKNKQDPVAKEDAEYPAWLWTVLARKEEAAATGAGGFSEGDLFAKSKRVRQRAAKALRKQQLLNPEALAPKIPMYEQSIDLPAGDGTLDGAIEAGEVRGELTKSMRDMRRKKIKEHNFLKAMKA</sequence>
<name>A0A4U0U8S4_9PEZI</name>
<comment type="subcellular location">
    <subcellularLocation>
        <location evidence="1">Mitochondrion</location>
    </subcellularLocation>
</comment>
<evidence type="ECO:0000256" key="5">
    <source>
        <dbReference type="ARBA" id="ARBA00023274"/>
    </source>
</evidence>
<gene>
    <name evidence="9" type="ORF">B0A50_01789</name>
</gene>
<comment type="caution">
    <text evidence="9">The sequence shown here is derived from an EMBL/GenBank/DDBJ whole genome shotgun (WGS) entry which is preliminary data.</text>
</comment>
<evidence type="ECO:0000256" key="3">
    <source>
        <dbReference type="ARBA" id="ARBA00022980"/>
    </source>
</evidence>
<keyword evidence="2" id="KW-0809">Transit peptide</keyword>
<dbReference type="GO" id="GO:0003735">
    <property type="term" value="F:structural constituent of ribosome"/>
    <property type="evidence" value="ECO:0007669"/>
    <property type="project" value="TreeGrafter"/>
</dbReference>
<keyword evidence="3" id="KW-0689">Ribosomal protein</keyword>
<feature type="compositionally biased region" description="Polar residues" evidence="8">
    <location>
        <begin position="65"/>
        <end position="78"/>
    </location>
</feature>
<evidence type="ECO:0000256" key="7">
    <source>
        <dbReference type="ARBA" id="ARBA00035179"/>
    </source>
</evidence>
<feature type="region of interest" description="Disordered" evidence="8">
    <location>
        <begin position="33"/>
        <end position="94"/>
    </location>
</feature>
<proteinExistence type="inferred from homology"/>
<dbReference type="Pfam" id="PF08561">
    <property type="entry name" value="Ribosomal_L37"/>
    <property type="match status" value="1"/>
</dbReference>
<dbReference type="PANTHER" id="PTHR28595">
    <property type="entry name" value="39S RIBOSOMAL PROTEIN L54, MITOCHONDRIAL"/>
    <property type="match status" value="1"/>
</dbReference>
<evidence type="ECO:0000256" key="6">
    <source>
        <dbReference type="ARBA" id="ARBA00033752"/>
    </source>
</evidence>
<dbReference type="InterPro" id="IPR013870">
    <property type="entry name" value="Ribosomal_mL54"/>
</dbReference>
<dbReference type="EMBL" id="NAJL01000007">
    <property type="protein sequence ID" value="TKA31711.1"/>
    <property type="molecule type" value="Genomic_DNA"/>
</dbReference>
<evidence type="ECO:0000256" key="8">
    <source>
        <dbReference type="SAM" id="MobiDB-lite"/>
    </source>
</evidence>
<dbReference type="GO" id="GO:0005762">
    <property type="term" value="C:mitochondrial large ribosomal subunit"/>
    <property type="evidence" value="ECO:0007669"/>
    <property type="project" value="TreeGrafter"/>
</dbReference>